<evidence type="ECO:0000256" key="4">
    <source>
        <dbReference type="SAM" id="MobiDB-lite"/>
    </source>
</evidence>
<feature type="region of interest" description="Disordered" evidence="4">
    <location>
        <begin position="1"/>
        <end position="22"/>
    </location>
</feature>
<keyword evidence="3" id="KW-0804">Transcription</keyword>
<dbReference type="PANTHER" id="PTHR30146">
    <property type="entry name" value="LACI-RELATED TRANSCRIPTIONAL REPRESSOR"/>
    <property type="match status" value="1"/>
</dbReference>
<dbReference type="SUPFAM" id="SSF53822">
    <property type="entry name" value="Periplasmic binding protein-like I"/>
    <property type="match status" value="1"/>
</dbReference>
<proteinExistence type="predicted"/>
<evidence type="ECO:0000259" key="5">
    <source>
        <dbReference type="Pfam" id="PF13377"/>
    </source>
</evidence>
<protein>
    <submittedName>
        <fullName evidence="6">Predicted protein</fullName>
    </submittedName>
</protein>
<gene>
    <name evidence="6" type="ORF">PHYPADRAFT_103549</name>
</gene>
<dbReference type="Gene3D" id="3.40.50.2300">
    <property type="match status" value="2"/>
</dbReference>
<feature type="domain" description="Transcriptional regulator LacI/GalR-like sensor" evidence="5">
    <location>
        <begin position="91"/>
        <end position="249"/>
    </location>
</feature>
<evidence type="ECO:0000256" key="2">
    <source>
        <dbReference type="ARBA" id="ARBA00023125"/>
    </source>
</evidence>
<accession>A9U6V3</accession>
<dbReference type="CDD" id="cd06267">
    <property type="entry name" value="PBP1_LacI_sugar_binding-like"/>
    <property type="match status" value="1"/>
</dbReference>
<evidence type="ECO:0000256" key="3">
    <source>
        <dbReference type="ARBA" id="ARBA00023163"/>
    </source>
</evidence>
<evidence type="ECO:0000313" key="6">
    <source>
        <dbReference type="EMBL" id="EDQ48601.1"/>
    </source>
</evidence>
<dbReference type="PANTHER" id="PTHR30146:SF109">
    <property type="entry name" value="HTH-TYPE TRANSCRIPTIONAL REGULATOR GALS"/>
    <property type="match status" value="1"/>
</dbReference>
<dbReference type="Pfam" id="PF13377">
    <property type="entry name" value="Peripla_BP_3"/>
    <property type="match status" value="1"/>
</dbReference>
<reference evidence="6" key="1">
    <citation type="journal article" date="2008" name="Science">
        <title>The Physcomitrella genome reveals evolutionary insights into the conquest of land by plants.</title>
        <authorList>
            <person name="Rensing S."/>
            <person name="Lang D."/>
            <person name="Zimmer A."/>
            <person name="Terry A."/>
            <person name="Salamov A."/>
            <person name="Shapiro H."/>
            <person name="Nishiyama T."/>
            <person name="Perroud P.-F."/>
            <person name="Lindquist E."/>
            <person name="Kamisugi Y."/>
            <person name="Tanahashi T."/>
            <person name="Sakakibara K."/>
            <person name="Fujita T."/>
            <person name="Oishi K."/>
            <person name="Shin-I T."/>
            <person name="Kuroki Y."/>
            <person name="Toyoda A."/>
            <person name="Suzuki Y."/>
            <person name="Hashimoto A."/>
            <person name="Yamaguchi K."/>
            <person name="Sugano A."/>
            <person name="Kohara Y."/>
            <person name="Fujiyama A."/>
            <person name="Anterola A."/>
            <person name="Aoki S."/>
            <person name="Ashton N."/>
            <person name="Barbazuk W.B."/>
            <person name="Barker E."/>
            <person name="Bennetzen J."/>
            <person name="Bezanilla M."/>
            <person name="Blankenship R."/>
            <person name="Cho S.H."/>
            <person name="Dutcher S."/>
            <person name="Estelle M."/>
            <person name="Fawcett J.A."/>
            <person name="Gundlach H."/>
            <person name="Hanada K."/>
            <person name="Heyl A."/>
            <person name="Hicks K.A."/>
            <person name="Hugh J."/>
            <person name="Lohr M."/>
            <person name="Mayer K."/>
            <person name="Melkozernov A."/>
            <person name="Murata T."/>
            <person name="Nelson D."/>
            <person name="Pils B."/>
            <person name="Prigge M."/>
            <person name="Reiss B."/>
            <person name="Renner T."/>
            <person name="Rombauts S."/>
            <person name="Rushton P."/>
            <person name="Sanderfoot A."/>
            <person name="Schween G."/>
            <person name="Shiu S.-H."/>
            <person name="Stueber K."/>
            <person name="Theodoulou F.L."/>
            <person name="Tu H."/>
            <person name="Van de Peer Y."/>
            <person name="Verrier P.J."/>
            <person name="Waters E."/>
            <person name="Wood A."/>
            <person name="Yang L."/>
            <person name="Cove D."/>
            <person name="Cuming A."/>
            <person name="Hasebe M."/>
            <person name="Lucas S."/>
            <person name="Mishler D.B."/>
            <person name="Reski R."/>
            <person name="Grigoriev I."/>
            <person name="Quatrano R.S."/>
            <person name="Boore J.L."/>
        </authorList>
    </citation>
    <scope>NUCLEOTIDE SEQUENCE [LARGE SCALE GENOMIC DNA]</scope>
</reference>
<evidence type="ECO:0000256" key="1">
    <source>
        <dbReference type="ARBA" id="ARBA00023015"/>
    </source>
</evidence>
<keyword evidence="1" id="KW-0805">Transcription regulation</keyword>
<sequence>MGRSSMSYGFGRTYPGKDSQERRKSRAQLCLRTLKVSRLVLFSIGGEHERQTVDRASELGCPYVLIDRYFTDKPNVSVCSDNIEGAHKAVTNLVKQEFRQFALVTPPKEHSVVIERIAGFEKAVEKARISQKDIIRLTVPYEIFNESTQRREQMLDNWISQYYGQFTALVAVDVELARLAYYSLIRTIGKERAKCIAIVTFDDPEIDGIAYVQQDEKMIGIQAVTLLLDQIHHGIRTPKKLFVPMEWVPSS</sequence>
<name>A9U6V3_PHYPA</name>
<dbReference type="InterPro" id="IPR046335">
    <property type="entry name" value="LacI/GalR-like_sensor"/>
</dbReference>
<dbReference type="InterPro" id="IPR028082">
    <property type="entry name" value="Peripla_BP_I"/>
</dbReference>
<dbReference type="EMBL" id="DS546218">
    <property type="protein sequence ID" value="EDQ48601.1"/>
    <property type="molecule type" value="Genomic_DNA"/>
</dbReference>
<organism>
    <name type="scientific">Physcomitrium patens</name>
    <name type="common">Spreading-leaved earth moss</name>
    <name type="synonym">Physcomitrella patens</name>
    <dbReference type="NCBI Taxonomy" id="3218"/>
    <lineage>
        <taxon>Eukaryota</taxon>
        <taxon>Viridiplantae</taxon>
        <taxon>Streptophyta</taxon>
        <taxon>Embryophyta</taxon>
        <taxon>Bryophyta</taxon>
        <taxon>Bryophytina</taxon>
        <taxon>Bryopsida</taxon>
        <taxon>Funariidae</taxon>
        <taxon>Funariales</taxon>
        <taxon>Funariaceae</taxon>
        <taxon>Physcomitrium</taxon>
    </lineage>
</organism>
<keyword evidence="2" id="KW-0238">DNA-binding</keyword>
<dbReference type="AlphaFoldDB" id="A9U6V3"/>
<dbReference type="GO" id="GO:0003677">
    <property type="term" value="F:DNA binding"/>
    <property type="evidence" value="ECO:0007669"/>
    <property type="project" value="UniProtKB-KW"/>
</dbReference>